<dbReference type="CDD" id="cd01949">
    <property type="entry name" value="GGDEF"/>
    <property type="match status" value="1"/>
</dbReference>
<evidence type="ECO:0000259" key="1">
    <source>
        <dbReference type="PROSITE" id="PS50887"/>
    </source>
</evidence>
<dbReference type="PANTHER" id="PTHR46663:SF2">
    <property type="entry name" value="GGDEF DOMAIN-CONTAINING PROTEIN"/>
    <property type="match status" value="1"/>
</dbReference>
<dbReference type="NCBIfam" id="TIGR00254">
    <property type="entry name" value="GGDEF"/>
    <property type="match status" value="1"/>
</dbReference>
<dbReference type="InterPro" id="IPR003018">
    <property type="entry name" value="GAF"/>
</dbReference>
<sequence length="511" mass="54809">MALPVAESLHVQQLLELLAVVTSLPDEESAVQGAAERAAQALEAEVGAVLFGDRVGAAIGFPAGTVPVADLRAVADGGRDWLDVPGLDRCRAFAAGWGGTHPGHLIIARWDEAPFAAEERGLIRGMARLLELTLTTLRTLRAEQAMRERSELQAVENARLAESLREQQRLLIHVSDIQRAISRRDPLQQILETITVAAADLFGDDVVGLWVRDRDDPDRARLLSAVGLPTAHLPAMPLDATGAVGEAMRQGDVVLVAGYGHASPAIRDLTGDRLCASMAAPVHENGAVVGGLLVASYEPLRSYTLHDQQKLGAFAQNVSLALTDAHTLDKVNRAARDTLTGLAGRGPFLEQLTEHLAAGRPAALLFIDLDRFKPINDTFGHAAGDHLLVTTAARIRAELRDADLAGRLGGDEFAVMLRGVTKLDEAIGVAQRMVRRIGRPVDLTGHTGHTVTVDASIGIALSSDARDATELMHHADVTMYDAKRRGRGGYQVFSRQLLDATDARLFKPFEA</sequence>
<dbReference type="Pfam" id="PF00990">
    <property type="entry name" value="GGDEF"/>
    <property type="match status" value="1"/>
</dbReference>
<gene>
    <name evidence="2" type="ORF">Dsi01nite_030770</name>
</gene>
<proteinExistence type="predicted"/>
<dbReference type="Pfam" id="PF01590">
    <property type="entry name" value="GAF"/>
    <property type="match status" value="1"/>
</dbReference>
<reference evidence="2" key="1">
    <citation type="submission" date="2021-01" db="EMBL/GenBank/DDBJ databases">
        <title>Whole genome shotgun sequence of Dactylosporangium siamense NBRC 106093.</title>
        <authorList>
            <person name="Komaki H."/>
            <person name="Tamura T."/>
        </authorList>
    </citation>
    <scope>NUCLEOTIDE SEQUENCE</scope>
    <source>
        <strain evidence="2">NBRC 106093</strain>
    </source>
</reference>
<dbReference type="SMART" id="SM00065">
    <property type="entry name" value="GAF"/>
    <property type="match status" value="1"/>
</dbReference>
<dbReference type="InterPro" id="IPR052163">
    <property type="entry name" value="DGC-Regulatory_Protein"/>
</dbReference>
<accession>A0A919PKS2</accession>
<organism evidence="2 3">
    <name type="scientific">Dactylosporangium siamense</name>
    <dbReference type="NCBI Taxonomy" id="685454"/>
    <lineage>
        <taxon>Bacteria</taxon>
        <taxon>Bacillati</taxon>
        <taxon>Actinomycetota</taxon>
        <taxon>Actinomycetes</taxon>
        <taxon>Micromonosporales</taxon>
        <taxon>Micromonosporaceae</taxon>
        <taxon>Dactylosporangium</taxon>
    </lineage>
</organism>
<dbReference type="EMBL" id="BONQ01000049">
    <property type="protein sequence ID" value="GIG45036.1"/>
    <property type="molecule type" value="Genomic_DNA"/>
</dbReference>
<keyword evidence="3" id="KW-1185">Reference proteome</keyword>
<dbReference type="SUPFAM" id="SSF55781">
    <property type="entry name" value="GAF domain-like"/>
    <property type="match status" value="1"/>
</dbReference>
<dbReference type="InterPro" id="IPR043128">
    <property type="entry name" value="Rev_trsase/Diguanyl_cyclase"/>
</dbReference>
<dbReference type="PROSITE" id="PS50887">
    <property type="entry name" value="GGDEF"/>
    <property type="match status" value="1"/>
</dbReference>
<name>A0A919PKS2_9ACTN</name>
<protein>
    <recommendedName>
        <fullName evidence="1">GGDEF domain-containing protein</fullName>
    </recommendedName>
</protein>
<evidence type="ECO:0000313" key="2">
    <source>
        <dbReference type="EMBL" id="GIG45036.1"/>
    </source>
</evidence>
<dbReference type="Gene3D" id="3.30.450.40">
    <property type="match status" value="1"/>
</dbReference>
<dbReference type="InterPro" id="IPR000160">
    <property type="entry name" value="GGDEF_dom"/>
</dbReference>
<dbReference type="AlphaFoldDB" id="A0A919PKS2"/>
<dbReference type="SUPFAM" id="SSF55073">
    <property type="entry name" value="Nucleotide cyclase"/>
    <property type="match status" value="1"/>
</dbReference>
<dbReference type="InterPro" id="IPR029016">
    <property type="entry name" value="GAF-like_dom_sf"/>
</dbReference>
<dbReference type="PANTHER" id="PTHR46663">
    <property type="entry name" value="DIGUANYLATE CYCLASE DGCT-RELATED"/>
    <property type="match status" value="1"/>
</dbReference>
<dbReference type="SMART" id="SM00267">
    <property type="entry name" value="GGDEF"/>
    <property type="match status" value="1"/>
</dbReference>
<dbReference type="Proteomes" id="UP000660611">
    <property type="component" value="Unassembled WGS sequence"/>
</dbReference>
<evidence type="ECO:0000313" key="3">
    <source>
        <dbReference type="Proteomes" id="UP000660611"/>
    </source>
</evidence>
<dbReference type="RefSeq" id="WP_203846846.1">
    <property type="nucleotide sequence ID" value="NZ_BAAAVW010000009.1"/>
</dbReference>
<comment type="caution">
    <text evidence="2">The sequence shown here is derived from an EMBL/GenBank/DDBJ whole genome shotgun (WGS) entry which is preliminary data.</text>
</comment>
<dbReference type="Gene3D" id="3.30.70.270">
    <property type="match status" value="1"/>
</dbReference>
<dbReference type="InterPro" id="IPR029787">
    <property type="entry name" value="Nucleotide_cyclase"/>
</dbReference>
<feature type="domain" description="GGDEF" evidence="1">
    <location>
        <begin position="360"/>
        <end position="495"/>
    </location>
</feature>